<dbReference type="Pfam" id="PF11750">
    <property type="entry name" value="DUF3307"/>
    <property type="match status" value="1"/>
</dbReference>
<feature type="transmembrane region" description="Helical" evidence="1">
    <location>
        <begin position="83"/>
        <end position="101"/>
    </location>
</feature>
<keyword evidence="1" id="KW-1133">Transmembrane helix</keyword>
<accession>A0A317T7X7</accession>
<keyword evidence="1" id="KW-0812">Transmembrane</keyword>
<evidence type="ECO:0008006" key="4">
    <source>
        <dbReference type="Google" id="ProtNLM"/>
    </source>
</evidence>
<protein>
    <recommendedName>
        <fullName evidence="4">DUF3307 domain-containing protein</fullName>
    </recommendedName>
</protein>
<evidence type="ECO:0000313" key="2">
    <source>
        <dbReference type="EMBL" id="PWW82849.1"/>
    </source>
</evidence>
<dbReference type="EMBL" id="PDNZ01000002">
    <property type="protein sequence ID" value="PWW82849.1"/>
    <property type="molecule type" value="Genomic_DNA"/>
</dbReference>
<proteinExistence type="predicted"/>
<evidence type="ECO:0000256" key="1">
    <source>
        <dbReference type="SAM" id="Phobius"/>
    </source>
</evidence>
<gene>
    <name evidence="2" type="ORF">CR164_03675</name>
</gene>
<dbReference type="Proteomes" id="UP000246278">
    <property type="component" value="Unassembled WGS sequence"/>
</dbReference>
<name>A0A317T7X7_9CHLB</name>
<dbReference type="AlphaFoldDB" id="A0A317T7X7"/>
<dbReference type="InterPro" id="IPR021737">
    <property type="entry name" value="Phage_phiKZ_Orf197"/>
</dbReference>
<evidence type="ECO:0000313" key="3">
    <source>
        <dbReference type="Proteomes" id="UP000246278"/>
    </source>
</evidence>
<keyword evidence="1" id="KW-0472">Membrane</keyword>
<comment type="caution">
    <text evidence="2">The sequence shown here is derived from an EMBL/GenBank/DDBJ whole genome shotgun (WGS) entry which is preliminary data.</text>
</comment>
<dbReference type="RefSeq" id="WP_110022565.1">
    <property type="nucleotide sequence ID" value="NZ_PDNZ01000002.1"/>
</dbReference>
<feature type="transmembrane region" description="Helical" evidence="1">
    <location>
        <begin position="167"/>
        <end position="184"/>
    </location>
</feature>
<feature type="transmembrane region" description="Helical" evidence="1">
    <location>
        <begin position="113"/>
        <end position="138"/>
    </location>
</feature>
<reference evidence="3" key="1">
    <citation type="submission" date="2017-10" db="EMBL/GenBank/DDBJ databases">
        <authorList>
            <person name="Gaisin V.A."/>
            <person name="Rysina M.S."/>
            <person name="Grouzdev D.S."/>
        </authorList>
    </citation>
    <scope>NUCLEOTIDE SEQUENCE [LARGE SCALE GENOMIC DNA]</scope>
    <source>
        <strain evidence="3">V1</strain>
    </source>
</reference>
<sequence>MEKIAAILICAHIFADFLLQTGKMANNKRNLLLLFLHAAIHAVVSWLLLQAWIYWQVPLYLFAVHALIDYLKERFMEKSYRSFIADQTAHLFSLVLLSFLLAEQHFVPELSGFLYKATVVLAGLTATIRGAGFLINLITKEILEKNQLNPDGLIDGGKLIGQLERGLIFLFIFINLPTAIGFLVTAKSILRFEEARKQKLAEYILIGTLLSFSTAIAIGTLTMWAISF</sequence>
<feature type="transmembrane region" description="Helical" evidence="1">
    <location>
        <begin position="204"/>
        <end position="226"/>
    </location>
</feature>
<keyword evidence="3" id="KW-1185">Reference proteome</keyword>
<organism evidence="2 3">
    <name type="scientific">Prosthecochloris marina</name>
    <dbReference type="NCBI Taxonomy" id="2017681"/>
    <lineage>
        <taxon>Bacteria</taxon>
        <taxon>Pseudomonadati</taxon>
        <taxon>Chlorobiota</taxon>
        <taxon>Chlorobiia</taxon>
        <taxon>Chlorobiales</taxon>
        <taxon>Chlorobiaceae</taxon>
        <taxon>Prosthecochloris</taxon>
    </lineage>
</organism>
<feature type="transmembrane region" description="Helical" evidence="1">
    <location>
        <begin position="30"/>
        <end position="47"/>
    </location>
</feature>
<dbReference type="OrthoDB" id="8536716at2"/>